<keyword evidence="6" id="KW-0813">Transport</keyword>
<proteinExistence type="inferred from homology"/>
<dbReference type="InterPro" id="IPR008698">
    <property type="entry name" value="NDUB7"/>
</dbReference>
<name>A0A6I9WNP3_9HYME</name>
<accession>A0A6I9WNP3</accession>
<evidence type="ECO:0000313" key="15">
    <source>
        <dbReference type="RefSeq" id="XP_011643477.1"/>
    </source>
</evidence>
<evidence type="ECO:0000256" key="3">
    <source>
        <dbReference type="ARBA" id="ARBA00004637"/>
    </source>
</evidence>
<feature type="coiled-coil region" evidence="13">
    <location>
        <begin position="92"/>
        <end position="119"/>
    </location>
</feature>
<evidence type="ECO:0000256" key="7">
    <source>
        <dbReference type="ARBA" id="ARBA00022660"/>
    </source>
</evidence>
<dbReference type="KEGG" id="pbar:105431154"/>
<evidence type="ECO:0000256" key="13">
    <source>
        <dbReference type="SAM" id="Coils"/>
    </source>
</evidence>
<dbReference type="OrthoDB" id="268414at2759"/>
<dbReference type="AlphaFoldDB" id="A0A6I9WNP3"/>
<keyword evidence="8" id="KW-0999">Mitochondrion inner membrane</keyword>
<keyword evidence="13" id="KW-0175">Coiled coil</keyword>
<keyword evidence="10" id="KW-0496">Mitochondrion</keyword>
<dbReference type="RefSeq" id="XP_011643477.1">
    <property type="nucleotide sequence ID" value="XM_011645175.2"/>
</dbReference>
<evidence type="ECO:0000313" key="14">
    <source>
        <dbReference type="Proteomes" id="UP000504615"/>
    </source>
</evidence>
<keyword evidence="11" id="KW-0472">Membrane</keyword>
<evidence type="ECO:0000256" key="4">
    <source>
        <dbReference type="ARBA" id="ARBA00008006"/>
    </source>
</evidence>
<keyword evidence="12" id="KW-1015">Disulfide bond</keyword>
<protein>
    <recommendedName>
        <fullName evidence="5">NADH dehydrogenase [ubiquinone] 1 beta subcomplex subunit 7</fullName>
    </recommendedName>
</protein>
<comment type="subcellular location">
    <subcellularLocation>
        <location evidence="3">Mitochondrion inner membrane</location>
        <topology evidence="3">Peripheral membrane protein</topology>
    </subcellularLocation>
    <subcellularLocation>
        <location evidence="2">Mitochondrion intermembrane space</location>
    </subcellularLocation>
</comment>
<dbReference type="PANTHER" id="PTHR20900">
    <property type="entry name" value="NADH:UBIQUINONE OXIDOREDUCTASE B18-LIKE SUBUNIT"/>
    <property type="match status" value="1"/>
</dbReference>
<gene>
    <name evidence="15" type="primary">LOC105431154</name>
</gene>
<evidence type="ECO:0000256" key="2">
    <source>
        <dbReference type="ARBA" id="ARBA00004569"/>
    </source>
</evidence>
<keyword evidence="14" id="KW-1185">Reference proteome</keyword>
<sequence>MGNYVAYYITHPDTMPEPDGKPTFDPMFGFPNGRKPREMKISEEDMIALKVPLDKRDYCAHKYLELHECKRRHYPFMLKCAHERHEYNACHFEDYTLRLKEYERERRLLERQKRIAARQAQEQATA</sequence>
<evidence type="ECO:0000256" key="1">
    <source>
        <dbReference type="ARBA" id="ARBA00003195"/>
    </source>
</evidence>
<dbReference type="GO" id="GO:0005758">
    <property type="term" value="C:mitochondrial intermembrane space"/>
    <property type="evidence" value="ECO:0007669"/>
    <property type="project" value="UniProtKB-SubCell"/>
</dbReference>
<keyword evidence="9" id="KW-0249">Electron transport</keyword>
<reference evidence="15" key="1">
    <citation type="submission" date="2025-08" db="UniProtKB">
        <authorList>
            <consortium name="RefSeq"/>
        </authorList>
    </citation>
    <scope>IDENTIFICATION</scope>
</reference>
<evidence type="ECO:0000256" key="12">
    <source>
        <dbReference type="ARBA" id="ARBA00023157"/>
    </source>
</evidence>
<dbReference type="PANTHER" id="PTHR20900:SF0">
    <property type="entry name" value="NADH DEHYDROGENASE [UBIQUINONE] 1 BETA SUBCOMPLEX SUBUNIT 7"/>
    <property type="match status" value="1"/>
</dbReference>
<dbReference type="Pfam" id="PF05676">
    <property type="entry name" value="NDUF_B7"/>
    <property type="match status" value="1"/>
</dbReference>
<evidence type="ECO:0000256" key="10">
    <source>
        <dbReference type="ARBA" id="ARBA00023128"/>
    </source>
</evidence>
<evidence type="ECO:0000256" key="9">
    <source>
        <dbReference type="ARBA" id="ARBA00022982"/>
    </source>
</evidence>
<dbReference type="Proteomes" id="UP000504615">
    <property type="component" value="Unplaced"/>
</dbReference>
<comment type="function">
    <text evidence="1">Accessory subunit of the mitochondrial membrane respiratory chain NADH dehydrogenase (Complex I), that is believed not to be involved in catalysis. Complex I functions in the transfer of electrons from NADH to the respiratory chain. The immediate electron acceptor for the enzyme is believed to be ubiquinone.</text>
</comment>
<dbReference type="GeneID" id="105431154"/>
<evidence type="ECO:0000256" key="11">
    <source>
        <dbReference type="ARBA" id="ARBA00023136"/>
    </source>
</evidence>
<organism evidence="14 15">
    <name type="scientific">Pogonomyrmex barbatus</name>
    <name type="common">red harvester ant</name>
    <dbReference type="NCBI Taxonomy" id="144034"/>
    <lineage>
        <taxon>Eukaryota</taxon>
        <taxon>Metazoa</taxon>
        <taxon>Ecdysozoa</taxon>
        <taxon>Arthropoda</taxon>
        <taxon>Hexapoda</taxon>
        <taxon>Insecta</taxon>
        <taxon>Pterygota</taxon>
        <taxon>Neoptera</taxon>
        <taxon>Endopterygota</taxon>
        <taxon>Hymenoptera</taxon>
        <taxon>Apocrita</taxon>
        <taxon>Aculeata</taxon>
        <taxon>Formicoidea</taxon>
        <taxon>Formicidae</taxon>
        <taxon>Myrmicinae</taxon>
        <taxon>Pogonomyrmex</taxon>
    </lineage>
</organism>
<dbReference type="GO" id="GO:0005743">
    <property type="term" value="C:mitochondrial inner membrane"/>
    <property type="evidence" value="ECO:0007669"/>
    <property type="project" value="UniProtKB-SubCell"/>
</dbReference>
<comment type="similarity">
    <text evidence="4">Belongs to the complex I NDUFB7 subunit family.</text>
</comment>
<evidence type="ECO:0000256" key="5">
    <source>
        <dbReference type="ARBA" id="ARBA00018677"/>
    </source>
</evidence>
<dbReference type="CTD" id="32434"/>
<keyword evidence="7" id="KW-0679">Respiratory chain</keyword>
<evidence type="ECO:0000256" key="8">
    <source>
        <dbReference type="ARBA" id="ARBA00022792"/>
    </source>
</evidence>
<evidence type="ECO:0000256" key="6">
    <source>
        <dbReference type="ARBA" id="ARBA00022448"/>
    </source>
</evidence>